<keyword evidence="3" id="KW-1185">Reference proteome</keyword>
<keyword evidence="1" id="KW-0732">Signal</keyword>
<comment type="caution">
    <text evidence="2">The sequence shown here is derived from an EMBL/GenBank/DDBJ whole genome shotgun (WGS) entry which is preliminary data.</text>
</comment>
<name>A0A9P7YY81_9HELO</name>
<dbReference type="Proteomes" id="UP000887226">
    <property type="component" value="Unassembled WGS sequence"/>
</dbReference>
<dbReference type="EMBL" id="MU254138">
    <property type="protein sequence ID" value="KAG9241926.1"/>
    <property type="molecule type" value="Genomic_DNA"/>
</dbReference>
<feature type="signal peptide" evidence="1">
    <location>
        <begin position="1"/>
        <end position="28"/>
    </location>
</feature>
<protein>
    <submittedName>
        <fullName evidence="2">Uncharacterized protein</fullName>
    </submittedName>
</protein>
<reference evidence="2" key="1">
    <citation type="journal article" date="2021" name="IMA Fungus">
        <title>Genomic characterization of three marine fungi, including Emericellopsis atlantica sp. nov. with signatures of a generalist lifestyle and marine biomass degradation.</title>
        <authorList>
            <person name="Hagestad O.C."/>
            <person name="Hou L."/>
            <person name="Andersen J.H."/>
            <person name="Hansen E.H."/>
            <person name="Altermark B."/>
            <person name="Li C."/>
            <person name="Kuhnert E."/>
            <person name="Cox R.J."/>
            <person name="Crous P.W."/>
            <person name="Spatafora J.W."/>
            <person name="Lail K."/>
            <person name="Amirebrahimi M."/>
            <person name="Lipzen A."/>
            <person name="Pangilinan J."/>
            <person name="Andreopoulos W."/>
            <person name="Hayes R.D."/>
            <person name="Ng V."/>
            <person name="Grigoriev I.V."/>
            <person name="Jackson S.A."/>
            <person name="Sutton T.D.S."/>
            <person name="Dobson A.D.W."/>
            <person name="Rama T."/>
        </authorList>
    </citation>
    <scope>NUCLEOTIDE SEQUENCE</scope>
    <source>
        <strain evidence="2">TRa3180A</strain>
    </source>
</reference>
<accession>A0A9P7YY81</accession>
<gene>
    <name evidence="2" type="ORF">BJ878DRAFT_577827</name>
</gene>
<sequence length="162" mass="18125">MPPKQDCKMRFPAKAVPLLLACSSFVAADQRRSSGADKDQVTPIFTKDIKHTIWLDTSNAVSASDYASRIDVPAAFNPDTRSHQTNLSLIGTGLHVSIKDVDRDFGTATFFNIIIEGKTTRSYTDKSRMVHRVWHLLPRAGVREIILKLWSDLVVRLTVCKV</sequence>
<evidence type="ECO:0000313" key="2">
    <source>
        <dbReference type="EMBL" id="KAG9241926.1"/>
    </source>
</evidence>
<evidence type="ECO:0000313" key="3">
    <source>
        <dbReference type="Proteomes" id="UP000887226"/>
    </source>
</evidence>
<proteinExistence type="predicted"/>
<feature type="chain" id="PRO_5040207408" evidence="1">
    <location>
        <begin position="29"/>
        <end position="162"/>
    </location>
</feature>
<dbReference type="AlphaFoldDB" id="A0A9P7YY81"/>
<organism evidence="2 3">
    <name type="scientific">Calycina marina</name>
    <dbReference type="NCBI Taxonomy" id="1763456"/>
    <lineage>
        <taxon>Eukaryota</taxon>
        <taxon>Fungi</taxon>
        <taxon>Dikarya</taxon>
        <taxon>Ascomycota</taxon>
        <taxon>Pezizomycotina</taxon>
        <taxon>Leotiomycetes</taxon>
        <taxon>Helotiales</taxon>
        <taxon>Pezizellaceae</taxon>
        <taxon>Calycina</taxon>
    </lineage>
</organism>
<evidence type="ECO:0000256" key="1">
    <source>
        <dbReference type="SAM" id="SignalP"/>
    </source>
</evidence>